<evidence type="ECO:0000256" key="1">
    <source>
        <dbReference type="ARBA" id="ARBA00022729"/>
    </source>
</evidence>
<evidence type="ECO:0000313" key="4">
    <source>
        <dbReference type="EMBL" id="OEJ91009.1"/>
    </source>
</evidence>
<gene>
    <name evidence="4" type="ORF">AWRI3579_g354</name>
</gene>
<proteinExistence type="predicted"/>
<keyword evidence="1 3" id="KW-0732">Signal</keyword>
<sequence>MQFSTVATVAAVAAVASASYNETATVFDNSTTIVTITSCEENKCSTTTSAALISTATTTVEGVVTEYTTYCPLTSETTAAPVTVSSVTEAQNTTSHTVTSQSENGAAKALPAVGALMAGAAALLL</sequence>
<reference evidence="5" key="1">
    <citation type="journal article" date="2016" name="Genome Announc.">
        <title>Genome sequences of three species of Hanseniaspora isolated from spontaneous wine fermentations.</title>
        <authorList>
            <person name="Sternes P.R."/>
            <person name="Lee D."/>
            <person name="Kutyna D.R."/>
            <person name="Borneman A.R."/>
        </authorList>
    </citation>
    <scope>NUCLEOTIDE SEQUENCE [LARGE SCALE GENOMIC DNA]</scope>
    <source>
        <strain evidence="5">AWRI3579</strain>
    </source>
</reference>
<feature type="chain" id="PRO_5009184906" evidence="3">
    <location>
        <begin position="19"/>
        <end position="125"/>
    </location>
</feature>
<evidence type="ECO:0000313" key="5">
    <source>
        <dbReference type="Proteomes" id="UP000095728"/>
    </source>
</evidence>
<dbReference type="EMBL" id="LPNM01000003">
    <property type="protein sequence ID" value="OEJ91009.1"/>
    <property type="molecule type" value="Genomic_DNA"/>
</dbReference>
<feature type="signal peptide" evidence="3">
    <location>
        <begin position="1"/>
        <end position="18"/>
    </location>
</feature>
<dbReference type="Gene3D" id="6.10.250.3040">
    <property type="match status" value="1"/>
</dbReference>
<protein>
    <submittedName>
        <fullName evidence="4">Covalently-linked cell wall protein 12</fullName>
    </submittedName>
</protein>
<accession>A0A1E5RW00</accession>
<organism evidence="4 5">
    <name type="scientific">Hanseniaspora osmophila</name>
    <dbReference type="NCBI Taxonomy" id="56408"/>
    <lineage>
        <taxon>Eukaryota</taxon>
        <taxon>Fungi</taxon>
        <taxon>Dikarya</taxon>
        <taxon>Ascomycota</taxon>
        <taxon>Saccharomycotina</taxon>
        <taxon>Saccharomycetes</taxon>
        <taxon>Saccharomycodales</taxon>
        <taxon>Saccharomycodaceae</taxon>
        <taxon>Hanseniaspora</taxon>
    </lineage>
</organism>
<keyword evidence="5" id="KW-1185">Reference proteome</keyword>
<keyword evidence="2" id="KW-0325">Glycoprotein</keyword>
<dbReference type="Pfam" id="PF13928">
    <property type="entry name" value="Flocculin_t3"/>
    <property type="match status" value="1"/>
</dbReference>
<dbReference type="FunCoup" id="A0A1E5RW00">
    <property type="interactions" value="56"/>
</dbReference>
<name>A0A1E5RW00_9ASCO</name>
<comment type="caution">
    <text evidence="4">The sequence shown here is derived from an EMBL/GenBank/DDBJ whole genome shotgun (WGS) entry which is preliminary data.</text>
</comment>
<evidence type="ECO:0000256" key="3">
    <source>
        <dbReference type="SAM" id="SignalP"/>
    </source>
</evidence>
<dbReference type="STRING" id="56408.A0A1E5RW00"/>
<dbReference type="InterPro" id="IPR025928">
    <property type="entry name" value="Flocculin_t3_rpt"/>
</dbReference>
<dbReference type="Proteomes" id="UP000095728">
    <property type="component" value="Unassembled WGS sequence"/>
</dbReference>
<evidence type="ECO:0000256" key="2">
    <source>
        <dbReference type="ARBA" id="ARBA00023180"/>
    </source>
</evidence>
<dbReference type="InParanoid" id="A0A1E5RW00"/>
<dbReference type="AlphaFoldDB" id="A0A1E5RW00"/>